<evidence type="ECO:0000313" key="2">
    <source>
        <dbReference type="Proteomes" id="UP000269019"/>
    </source>
</evidence>
<dbReference type="KEGG" id="ccho:CCHOA_02310"/>
<evidence type="ECO:0000313" key="1">
    <source>
        <dbReference type="EMBL" id="AZA12879.1"/>
    </source>
</evidence>
<proteinExistence type="predicted"/>
<sequence>MTPLPPDTPPYRTQKFLFTAIPARHCAKIVEEHVRKTPGWLAPLA</sequence>
<keyword evidence="2" id="KW-1185">Reference proteome</keyword>
<dbReference type="EMBL" id="CP033896">
    <property type="protein sequence ID" value="AZA12879.1"/>
    <property type="molecule type" value="Genomic_DNA"/>
</dbReference>
<accession>A0A3G6J4L2</accession>
<name>A0A3G6J4L2_9CORY</name>
<gene>
    <name evidence="1" type="ORF">CCHOA_02310</name>
</gene>
<organism evidence="1 2">
    <name type="scientific">Corynebacterium choanae</name>
    <dbReference type="NCBI Taxonomy" id="1862358"/>
    <lineage>
        <taxon>Bacteria</taxon>
        <taxon>Bacillati</taxon>
        <taxon>Actinomycetota</taxon>
        <taxon>Actinomycetes</taxon>
        <taxon>Mycobacteriales</taxon>
        <taxon>Corynebacteriaceae</taxon>
        <taxon>Corynebacterium</taxon>
    </lineage>
</organism>
<reference evidence="1 2" key="1">
    <citation type="submission" date="2018-11" db="EMBL/GenBank/DDBJ databases">
        <authorList>
            <person name="Kleinhagauer T."/>
            <person name="Glaeser S.P."/>
            <person name="Spergser J."/>
            <person name="Ruckert C."/>
            <person name="Kaempfer P."/>
            <person name="Busse H.-J."/>
        </authorList>
    </citation>
    <scope>NUCLEOTIDE SEQUENCE [LARGE SCALE GENOMIC DNA]</scope>
    <source>
        <strain evidence="1 2">200CH</strain>
    </source>
</reference>
<protein>
    <submittedName>
        <fullName evidence="1">Uncharacterized protein</fullName>
    </submittedName>
</protein>
<dbReference type="Proteomes" id="UP000269019">
    <property type="component" value="Chromosome"/>
</dbReference>
<dbReference type="AlphaFoldDB" id="A0A3G6J4L2"/>